<dbReference type="SUPFAM" id="SSF53146">
    <property type="entry name" value="Nitrogenase accessory factor-like"/>
    <property type="match status" value="1"/>
</dbReference>
<dbReference type="AlphaFoldDB" id="A0A1I5TTT6"/>
<evidence type="ECO:0000313" key="2">
    <source>
        <dbReference type="EMBL" id="SFP86480.1"/>
    </source>
</evidence>
<dbReference type="InterPro" id="IPR051840">
    <property type="entry name" value="NifX/NifY_domain"/>
</dbReference>
<organism evidence="2 3">
    <name type="scientific">Hydrogenimonas thermophila</name>
    <dbReference type="NCBI Taxonomy" id="223786"/>
    <lineage>
        <taxon>Bacteria</taxon>
        <taxon>Pseudomonadati</taxon>
        <taxon>Campylobacterota</taxon>
        <taxon>Epsilonproteobacteria</taxon>
        <taxon>Campylobacterales</taxon>
        <taxon>Hydrogenimonadaceae</taxon>
        <taxon>Hydrogenimonas</taxon>
    </lineage>
</organism>
<feature type="domain" description="Dinitrogenase iron-molybdenum cofactor biosynthesis" evidence="1">
    <location>
        <begin position="10"/>
        <end position="115"/>
    </location>
</feature>
<dbReference type="EMBL" id="FOXB01000048">
    <property type="protein sequence ID" value="SFP86480.1"/>
    <property type="molecule type" value="Genomic_DNA"/>
</dbReference>
<evidence type="ECO:0000313" key="3">
    <source>
        <dbReference type="Proteomes" id="UP000199227"/>
    </source>
</evidence>
<gene>
    <name evidence="2" type="ORF">SAMN05216234_1489</name>
</gene>
<proteinExistence type="predicted"/>
<dbReference type="InterPro" id="IPR036105">
    <property type="entry name" value="DiNase_FeMo-co_biosyn_sf"/>
</dbReference>
<accession>A0A1I5TTT6</accession>
<dbReference type="STRING" id="223786.SAMN05216234_1489"/>
<dbReference type="InterPro" id="IPR003731">
    <property type="entry name" value="Di-Nase_FeMo-co_biosynth"/>
</dbReference>
<keyword evidence="3" id="KW-1185">Reference proteome</keyword>
<name>A0A1I5TTT6_9BACT</name>
<dbReference type="PANTHER" id="PTHR33937:SF2">
    <property type="entry name" value="DINITROGENASE IRON-MOLYBDENUM COFACTOR BIOSYNTHESIS DOMAIN-CONTAINING PROTEIN"/>
    <property type="match status" value="1"/>
</dbReference>
<sequence length="118" mass="12902">MIVAVVTNSGKSVSNHIALAKNIAFYEFPKGNLIKIIPNPIMEKIKDNNIKLEKNPSGGRHLKTGKELPKFLAKEGADIFIAKQMGEGMKMNLIDLGIKPCLTQAQTIEDAIGELKCL</sequence>
<dbReference type="Pfam" id="PF02579">
    <property type="entry name" value="Nitro_FeMo-Co"/>
    <property type="match status" value="1"/>
</dbReference>
<protein>
    <submittedName>
        <fullName evidence="2">Predicted Fe-Mo cluster-binding protein, NifX family</fullName>
    </submittedName>
</protein>
<dbReference type="Proteomes" id="UP000199227">
    <property type="component" value="Unassembled WGS sequence"/>
</dbReference>
<reference evidence="2 3" key="1">
    <citation type="submission" date="2016-10" db="EMBL/GenBank/DDBJ databases">
        <authorList>
            <person name="de Groot N.N."/>
        </authorList>
    </citation>
    <scope>NUCLEOTIDE SEQUENCE [LARGE SCALE GENOMIC DNA]</scope>
    <source>
        <strain evidence="2 3">EP1-55-1</strain>
    </source>
</reference>
<dbReference type="Gene3D" id="3.30.420.130">
    <property type="entry name" value="Dinitrogenase iron-molybdenum cofactor biosynthesis domain"/>
    <property type="match status" value="1"/>
</dbReference>
<dbReference type="RefSeq" id="WP_218147953.1">
    <property type="nucleotide sequence ID" value="NZ_FOXB01000048.1"/>
</dbReference>
<evidence type="ECO:0000259" key="1">
    <source>
        <dbReference type="Pfam" id="PF02579"/>
    </source>
</evidence>
<dbReference type="PANTHER" id="PTHR33937">
    <property type="entry name" value="IRON-MOLYBDENUM PROTEIN-RELATED-RELATED"/>
    <property type="match status" value="1"/>
</dbReference>